<dbReference type="EMBL" id="HBEV01010278">
    <property type="protein sequence ID" value="CAD8590480.1"/>
    <property type="molecule type" value="Transcribed_RNA"/>
</dbReference>
<feature type="domain" description="Thioredoxin" evidence="7">
    <location>
        <begin position="309"/>
        <end position="442"/>
    </location>
</feature>
<feature type="region of interest" description="Disordered" evidence="6">
    <location>
        <begin position="43"/>
        <end position="69"/>
    </location>
</feature>
<evidence type="ECO:0000256" key="3">
    <source>
        <dbReference type="ARBA" id="ARBA00023002"/>
    </source>
</evidence>
<dbReference type="GO" id="GO:0051536">
    <property type="term" value="F:iron-sulfur cluster binding"/>
    <property type="evidence" value="ECO:0007669"/>
    <property type="project" value="UniProtKB-KW"/>
</dbReference>
<dbReference type="Pfam" id="PF01507">
    <property type="entry name" value="PAPS_reduct"/>
    <property type="match status" value="1"/>
</dbReference>
<dbReference type="Gene3D" id="3.40.50.620">
    <property type="entry name" value="HUPs"/>
    <property type="match status" value="1"/>
</dbReference>
<dbReference type="CDD" id="cd23945">
    <property type="entry name" value="PAPS_reductase"/>
    <property type="match status" value="1"/>
</dbReference>
<dbReference type="Gene3D" id="3.40.30.10">
    <property type="entry name" value="Glutaredoxin"/>
    <property type="match status" value="1"/>
</dbReference>
<dbReference type="InterPro" id="IPR013766">
    <property type="entry name" value="Thioredoxin_domain"/>
</dbReference>
<evidence type="ECO:0000313" key="8">
    <source>
        <dbReference type="EMBL" id="CAD8590480.1"/>
    </source>
</evidence>
<keyword evidence="2" id="KW-0479">Metal-binding</keyword>
<dbReference type="AlphaFoldDB" id="A0A7S0KRQ2"/>
<dbReference type="InterPro" id="IPR004511">
    <property type="entry name" value="PAPS/APS_Rdtase"/>
</dbReference>
<sequence>MASMSVANRALLQAPVQTGAWRRRRSSFAKNNTAMISSSRKATPLGRTTTLVPPRATSTSSEITQDAPTGIDWPNLDSQFQDQTVVQIMDKALELFGDGLAIAFSGAEDVALIQYAKLTGRPFRVFSLDTGRLNPETYQLFDDVEKHFDIKIEFTFPDEDAVTKLVNEKGMFSFYEDGHKECCGVRKVQPLRKKLKTLNAWVTGQRKDQSPGTRMAVPAVQVDPVFEGAAGGTGSLVKFNPLTNATSQEVWDFLRVMGTPVNKLHEMGYVSIGCAPCTRAVLPGQQEREGRWWWEDSAMKECGLHSGNLTAEQQAKQDAREATEEDIFNTVTAVDHAAIDALRLEPTHSKTTLAVLYAPWCPFCQAMVAGYEEAAASFAAKGVDVVKFRADGDEKEWSKENLELKSFPTVLLFPEGRGGFVKLGSERRDPDSLNIFVESIVGKL</sequence>
<evidence type="ECO:0000259" key="7">
    <source>
        <dbReference type="PROSITE" id="PS51352"/>
    </source>
</evidence>
<feature type="compositionally biased region" description="Polar residues" evidence="6">
    <location>
        <begin position="43"/>
        <end position="67"/>
    </location>
</feature>
<organism evidence="8">
    <name type="scientific">Micromonas pusilla</name>
    <name type="common">Picoplanktonic green alga</name>
    <name type="synonym">Chromulina pusilla</name>
    <dbReference type="NCBI Taxonomy" id="38833"/>
    <lineage>
        <taxon>Eukaryota</taxon>
        <taxon>Viridiplantae</taxon>
        <taxon>Chlorophyta</taxon>
        <taxon>Mamiellophyceae</taxon>
        <taxon>Mamiellales</taxon>
        <taxon>Mamiellaceae</taxon>
        <taxon>Micromonas</taxon>
    </lineage>
</organism>
<dbReference type="GO" id="GO:0004604">
    <property type="term" value="F:phosphoadenylyl-sulfate reductase (thioredoxin) activity"/>
    <property type="evidence" value="ECO:0007669"/>
    <property type="project" value="InterPro"/>
</dbReference>
<dbReference type="GO" id="GO:0019379">
    <property type="term" value="P:sulfate assimilation, phosphoadenylyl sulfate reduction by phosphoadenylyl-sulfate reductase (thioredoxin)"/>
    <property type="evidence" value="ECO:0007669"/>
    <property type="project" value="InterPro"/>
</dbReference>
<evidence type="ECO:0000256" key="4">
    <source>
        <dbReference type="ARBA" id="ARBA00023004"/>
    </source>
</evidence>
<dbReference type="HAMAP" id="MF_00063">
    <property type="entry name" value="CysH"/>
    <property type="match status" value="1"/>
</dbReference>
<comment type="cofactor">
    <cofactor evidence="1">
        <name>[4Fe-4S] cluster</name>
        <dbReference type="ChEBI" id="CHEBI:49883"/>
    </cofactor>
</comment>
<keyword evidence="4" id="KW-0408">Iron</keyword>
<name>A0A7S0KRQ2_MICPS</name>
<dbReference type="InterPro" id="IPR036249">
    <property type="entry name" value="Thioredoxin-like_sf"/>
</dbReference>
<dbReference type="NCBIfam" id="NF002537">
    <property type="entry name" value="PRK02090.1"/>
    <property type="match status" value="1"/>
</dbReference>
<dbReference type="SUPFAM" id="SSF52833">
    <property type="entry name" value="Thioredoxin-like"/>
    <property type="match status" value="1"/>
</dbReference>
<keyword evidence="3" id="KW-0560">Oxidoreductase</keyword>
<dbReference type="GO" id="GO:0046872">
    <property type="term" value="F:metal ion binding"/>
    <property type="evidence" value="ECO:0007669"/>
    <property type="project" value="UniProtKB-KW"/>
</dbReference>
<evidence type="ECO:0000256" key="6">
    <source>
        <dbReference type="SAM" id="MobiDB-lite"/>
    </source>
</evidence>
<dbReference type="InterPro" id="IPR002500">
    <property type="entry name" value="PAPS_reduct_dom"/>
</dbReference>
<evidence type="ECO:0000256" key="2">
    <source>
        <dbReference type="ARBA" id="ARBA00022723"/>
    </source>
</evidence>
<dbReference type="PROSITE" id="PS51352">
    <property type="entry name" value="THIOREDOXIN_2"/>
    <property type="match status" value="1"/>
</dbReference>
<dbReference type="PANTHER" id="PTHR46482:SF9">
    <property type="entry name" value="5'-ADENYLYLSULFATE REDUCTASE 1, CHLOROPLASTIC"/>
    <property type="match status" value="1"/>
</dbReference>
<accession>A0A7S0KRQ2</accession>
<gene>
    <name evidence="8" type="ORF">MSP1404_LOCUS7884</name>
</gene>
<evidence type="ECO:0000256" key="5">
    <source>
        <dbReference type="ARBA" id="ARBA00023014"/>
    </source>
</evidence>
<dbReference type="InterPro" id="IPR014729">
    <property type="entry name" value="Rossmann-like_a/b/a_fold"/>
</dbReference>
<dbReference type="PANTHER" id="PTHR46482">
    <property type="entry name" value="5'-ADENYLYLSULFATE REDUCTASE 3, CHLOROPLASTIC"/>
    <property type="match status" value="1"/>
</dbReference>
<proteinExistence type="inferred from homology"/>
<dbReference type="SUPFAM" id="SSF52402">
    <property type="entry name" value="Adenine nucleotide alpha hydrolases-like"/>
    <property type="match status" value="1"/>
</dbReference>
<protein>
    <recommendedName>
        <fullName evidence="7">Thioredoxin domain-containing protein</fullName>
    </recommendedName>
</protein>
<evidence type="ECO:0000256" key="1">
    <source>
        <dbReference type="ARBA" id="ARBA00001966"/>
    </source>
</evidence>
<reference evidence="8" key="1">
    <citation type="submission" date="2021-01" db="EMBL/GenBank/DDBJ databases">
        <authorList>
            <person name="Corre E."/>
            <person name="Pelletier E."/>
            <person name="Niang G."/>
            <person name="Scheremetjew M."/>
            <person name="Finn R."/>
            <person name="Kale V."/>
            <person name="Holt S."/>
            <person name="Cochrane G."/>
            <person name="Meng A."/>
            <person name="Brown T."/>
            <person name="Cohen L."/>
        </authorList>
    </citation>
    <scope>NUCLEOTIDE SEQUENCE</scope>
    <source>
        <strain evidence="8">CCMP494</strain>
    </source>
</reference>
<keyword evidence="5" id="KW-0411">Iron-sulfur</keyword>
<dbReference type="Pfam" id="PF00085">
    <property type="entry name" value="Thioredoxin"/>
    <property type="match status" value="1"/>
</dbReference>